<dbReference type="Gene3D" id="3.30.420.10">
    <property type="entry name" value="Ribonuclease H-like superfamily/Ribonuclease H"/>
    <property type="match status" value="1"/>
</dbReference>
<reference evidence="3" key="1">
    <citation type="submission" date="2021-03" db="EMBL/GenBank/DDBJ databases">
        <title>Draft genome sequence of rust myrtle Austropuccinia psidii MF-1, a brazilian biotype.</title>
        <authorList>
            <person name="Quecine M.C."/>
            <person name="Pachon D.M.R."/>
            <person name="Bonatelli M.L."/>
            <person name="Correr F.H."/>
            <person name="Franceschini L.M."/>
            <person name="Leite T.F."/>
            <person name="Margarido G.R.A."/>
            <person name="Almeida C.A."/>
            <person name="Ferrarezi J.A."/>
            <person name="Labate C.A."/>
        </authorList>
    </citation>
    <scope>NUCLEOTIDE SEQUENCE</scope>
    <source>
        <strain evidence="3">MF-1</strain>
    </source>
</reference>
<dbReference type="PANTHER" id="PTHR37984:SF5">
    <property type="entry name" value="PROTEIN NYNRIN-LIKE"/>
    <property type="match status" value="1"/>
</dbReference>
<accession>A0A9Q3BVT3</accession>
<organism evidence="3 4">
    <name type="scientific">Austropuccinia psidii MF-1</name>
    <dbReference type="NCBI Taxonomy" id="1389203"/>
    <lineage>
        <taxon>Eukaryota</taxon>
        <taxon>Fungi</taxon>
        <taxon>Dikarya</taxon>
        <taxon>Basidiomycota</taxon>
        <taxon>Pucciniomycotina</taxon>
        <taxon>Pucciniomycetes</taxon>
        <taxon>Pucciniales</taxon>
        <taxon>Sphaerophragmiaceae</taxon>
        <taxon>Austropuccinia</taxon>
    </lineage>
</organism>
<dbReference type="PROSITE" id="PS50994">
    <property type="entry name" value="INTEGRASE"/>
    <property type="match status" value="1"/>
</dbReference>
<dbReference type="AlphaFoldDB" id="A0A9Q3BVT3"/>
<dbReference type="InterPro" id="IPR036397">
    <property type="entry name" value="RNaseH_sf"/>
</dbReference>
<dbReference type="PANTHER" id="PTHR37984">
    <property type="entry name" value="PROTEIN CBG26694"/>
    <property type="match status" value="1"/>
</dbReference>
<evidence type="ECO:0000313" key="3">
    <source>
        <dbReference type="EMBL" id="MBW0471741.1"/>
    </source>
</evidence>
<dbReference type="Proteomes" id="UP000765509">
    <property type="component" value="Unassembled WGS sequence"/>
</dbReference>
<comment type="caution">
    <text evidence="3">The sequence shown here is derived from an EMBL/GenBank/DDBJ whole genome shotgun (WGS) entry which is preliminary data.</text>
</comment>
<dbReference type="OrthoDB" id="3227343at2759"/>
<dbReference type="GO" id="GO:0015074">
    <property type="term" value="P:DNA integration"/>
    <property type="evidence" value="ECO:0007669"/>
    <property type="project" value="InterPro"/>
</dbReference>
<feature type="domain" description="Integrase catalytic" evidence="2">
    <location>
        <begin position="1"/>
        <end position="121"/>
    </location>
</feature>
<keyword evidence="4" id="KW-1185">Reference proteome</keyword>
<dbReference type="GO" id="GO:0003723">
    <property type="term" value="F:RNA binding"/>
    <property type="evidence" value="ECO:0007669"/>
    <property type="project" value="UniProtKB-KW"/>
</dbReference>
<protein>
    <recommendedName>
        <fullName evidence="2">Integrase catalytic domain-containing protein</fullName>
    </recommendedName>
</protein>
<evidence type="ECO:0000313" key="4">
    <source>
        <dbReference type="Proteomes" id="UP000765509"/>
    </source>
</evidence>
<name>A0A9Q3BVT3_9BASI</name>
<dbReference type="InterPro" id="IPR050951">
    <property type="entry name" value="Retrovirus_Pol_polyprotein"/>
</dbReference>
<sequence>MDTALFFWNKIISTCGIPKIIISDQYPKFTSEFWTNLYEMFGTKLAFSTAYHPKTDGLTESMIQRMEDIIRRFCVYGMEYKYHEGYTHDWVTLPTEVQLAYNTSQNSTTGKSSSLVVKVWNPLFPVDHLRKNLLTIHLTAKDFHYMLNRACDTAAKLISEVKEDNKQSYYKTHVEPDFKEGYQALVSTLNFNNLKGPKKMRDSFVGYFTTIKLIGEEKFPSRNKTHTPQDIVEVEDSPGPVKRLIKARKIRLNDKYQRQYLARFKKKQEIRINGWQTIPYHILPFTWEVSEALGGLKGLTNDEPLFEGRFIQYSGSIQVMDSILCVIHIRKGLCGPQMKIFTLYWGKLPRFCFKTTSEPNTEYTGIFQPTSQHSEVKNLHFIYMDGLEDLSTPFQEKKNPHPALEFLHIATVKESYTI</sequence>
<evidence type="ECO:0000256" key="1">
    <source>
        <dbReference type="ARBA" id="ARBA00022884"/>
    </source>
</evidence>
<dbReference type="InterPro" id="IPR012337">
    <property type="entry name" value="RNaseH-like_sf"/>
</dbReference>
<keyword evidence="1" id="KW-0694">RNA-binding</keyword>
<gene>
    <name evidence="3" type="ORF">O181_011456</name>
</gene>
<proteinExistence type="predicted"/>
<dbReference type="SUPFAM" id="SSF53098">
    <property type="entry name" value="Ribonuclease H-like"/>
    <property type="match status" value="1"/>
</dbReference>
<dbReference type="EMBL" id="AVOT02002846">
    <property type="protein sequence ID" value="MBW0471741.1"/>
    <property type="molecule type" value="Genomic_DNA"/>
</dbReference>
<dbReference type="InterPro" id="IPR001584">
    <property type="entry name" value="Integrase_cat-core"/>
</dbReference>
<dbReference type="GO" id="GO:0005634">
    <property type="term" value="C:nucleus"/>
    <property type="evidence" value="ECO:0007669"/>
    <property type="project" value="UniProtKB-ARBA"/>
</dbReference>
<evidence type="ECO:0000259" key="2">
    <source>
        <dbReference type="PROSITE" id="PS50994"/>
    </source>
</evidence>